<keyword evidence="2" id="KW-0732">Signal</keyword>
<dbReference type="Proteomes" id="UP000474757">
    <property type="component" value="Unassembled WGS sequence"/>
</dbReference>
<name>A0A6B2JR16_9RHOB</name>
<evidence type="ECO:0000256" key="1">
    <source>
        <dbReference type="SAM" id="MobiDB-lite"/>
    </source>
</evidence>
<gene>
    <name evidence="3" type="ORF">GZA08_05905</name>
</gene>
<keyword evidence="4" id="KW-1185">Reference proteome</keyword>
<organism evidence="3 4">
    <name type="scientific">Pseudoroseicyclus tamaricis</name>
    <dbReference type="NCBI Taxonomy" id="2705421"/>
    <lineage>
        <taxon>Bacteria</taxon>
        <taxon>Pseudomonadati</taxon>
        <taxon>Pseudomonadota</taxon>
        <taxon>Alphaproteobacteria</taxon>
        <taxon>Rhodobacterales</taxon>
        <taxon>Paracoccaceae</taxon>
        <taxon>Pseudoroseicyclus</taxon>
    </lineage>
</organism>
<comment type="caution">
    <text evidence="3">The sequence shown here is derived from an EMBL/GenBank/DDBJ whole genome shotgun (WGS) entry which is preliminary data.</text>
</comment>
<reference evidence="3 4" key="1">
    <citation type="submission" date="2020-02" db="EMBL/GenBank/DDBJ databases">
        <title>Pseudoroseicyclus tamarix, sp. nov., isolated from offshore sediment of a Tamarix chinensis forest.</title>
        <authorList>
            <person name="Gai Y."/>
        </authorList>
    </citation>
    <scope>NUCLEOTIDE SEQUENCE [LARGE SCALE GENOMIC DNA]</scope>
    <source>
        <strain evidence="3 4">CLL3-39</strain>
    </source>
</reference>
<feature type="signal peptide" evidence="2">
    <location>
        <begin position="1"/>
        <end position="25"/>
    </location>
</feature>
<dbReference type="EMBL" id="JAAGAB010000001">
    <property type="protein sequence ID" value="NDV00500.1"/>
    <property type="molecule type" value="Genomic_DNA"/>
</dbReference>
<proteinExistence type="predicted"/>
<evidence type="ECO:0000256" key="2">
    <source>
        <dbReference type="SAM" id="SignalP"/>
    </source>
</evidence>
<feature type="region of interest" description="Disordered" evidence="1">
    <location>
        <begin position="30"/>
        <end position="57"/>
    </location>
</feature>
<sequence>MTIKNKLALATGIATLALQGTLGFAQDDIPPYPENTPLSPQRPGDVWEGHEDTPNGGRPEINTVEEMVETSGYTAPAALEYASLAAVAADGNRVPTLFYQCKNPHGGTALNAEYRVPLGVFDNVYSIGNDANTIWAFDTSEGIILLDTRNRPRASRSAT</sequence>
<feature type="chain" id="PRO_5025362967" evidence="2">
    <location>
        <begin position="26"/>
        <end position="159"/>
    </location>
</feature>
<dbReference type="RefSeq" id="WP_163890874.1">
    <property type="nucleotide sequence ID" value="NZ_JAAFYS010000001.1"/>
</dbReference>
<protein>
    <submittedName>
        <fullName evidence="3">Uncharacterized protein</fullName>
    </submittedName>
</protein>
<evidence type="ECO:0000313" key="4">
    <source>
        <dbReference type="Proteomes" id="UP000474757"/>
    </source>
</evidence>
<dbReference type="AlphaFoldDB" id="A0A6B2JR16"/>
<evidence type="ECO:0000313" key="3">
    <source>
        <dbReference type="EMBL" id="NDV00500.1"/>
    </source>
</evidence>
<accession>A0A6B2JR16</accession>